<evidence type="ECO:0000313" key="3">
    <source>
        <dbReference type="EMBL" id="NIR73622.1"/>
    </source>
</evidence>
<evidence type="ECO:0000313" key="4">
    <source>
        <dbReference type="Proteomes" id="UP000702544"/>
    </source>
</evidence>
<proteinExistence type="predicted"/>
<feature type="domain" description="Sulfocyanin-like C-terminal" evidence="2">
    <location>
        <begin position="136"/>
        <end position="169"/>
    </location>
</feature>
<protein>
    <recommendedName>
        <fullName evidence="2">Sulfocyanin-like C-terminal domain-containing protein</fullName>
    </recommendedName>
</protein>
<dbReference type="SUPFAM" id="SSF49503">
    <property type="entry name" value="Cupredoxins"/>
    <property type="match status" value="1"/>
</dbReference>
<dbReference type="InterPro" id="IPR049544">
    <property type="entry name" value="SoxE-like_C"/>
</dbReference>
<name>A0AAE5C9N8_9BACT</name>
<dbReference type="Proteomes" id="UP000702544">
    <property type="component" value="Unassembled WGS sequence"/>
</dbReference>
<sequence>MLGLTLVASALTGAAVDGMAQEEGRRRISPDWMSVDAANQRVDLDIVAGLTTVNNAWNFNGYADGDMTIAVPLGWQVQIHFSNQDANYPHSVGIVEIEDPMPVSGDETTMAFPRAFSLKFVGGLFDEDTFAFKVNRTGKFWLFCGVPVHGRNGMWDYFVVSDEISEPYVEVPEGS</sequence>
<organism evidence="3 4">
    <name type="scientific">Candidatus Kutchimonas denitrificans</name>
    <dbReference type="NCBI Taxonomy" id="3056748"/>
    <lineage>
        <taxon>Bacteria</taxon>
        <taxon>Pseudomonadati</taxon>
        <taxon>Gemmatimonadota</taxon>
        <taxon>Gemmatimonadia</taxon>
        <taxon>Candidatus Palauibacterales</taxon>
        <taxon>Candidatus Palauibacteraceae</taxon>
        <taxon>Candidatus Kutchimonas</taxon>
    </lineage>
</organism>
<dbReference type="InterPro" id="IPR033138">
    <property type="entry name" value="Cu_oxidase_CS"/>
</dbReference>
<comment type="caution">
    <text evidence="3">The sequence shown here is derived from an EMBL/GenBank/DDBJ whole genome shotgun (WGS) entry which is preliminary data.</text>
</comment>
<dbReference type="GO" id="GO:0046872">
    <property type="term" value="F:metal ion binding"/>
    <property type="evidence" value="ECO:0007669"/>
    <property type="project" value="UniProtKB-KW"/>
</dbReference>
<dbReference type="AlphaFoldDB" id="A0AAE5C9N8"/>
<dbReference type="InterPro" id="IPR008972">
    <property type="entry name" value="Cupredoxin"/>
</dbReference>
<dbReference type="Pfam" id="PF06525">
    <property type="entry name" value="SoxE"/>
    <property type="match status" value="2"/>
</dbReference>
<feature type="domain" description="Sulfocyanin-like C-terminal" evidence="2">
    <location>
        <begin position="33"/>
        <end position="104"/>
    </location>
</feature>
<keyword evidence="1" id="KW-0479">Metal-binding</keyword>
<dbReference type="EMBL" id="JAACAK010000002">
    <property type="protein sequence ID" value="NIR73622.1"/>
    <property type="molecule type" value="Genomic_DNA"/>
</dbReference>
<reference evidence="3 4" key="1">
    <citation type="submission" date="2020-01" db="EMBL/GenBank/DDBJ databases">
        <title>Genomes assembled from Gulf of Kutch pelagic sediment metagenomes.</title>
        <authorList>
            <person name="Chandrashekar M."/>
            <person name="Mahajan M.S."/>
            <person name="Dave K.J."/>
            <person name="Vatsa P."/>
            <person name="Nathani N.M."/>
        </authorList>
    </citation>
    <scope>NUCLEOTIDE SEQUENCE [LARGE SCALE GENOMIC DNA]</scope>
    <source>
        <strain evidence="3">KS3-K002</strain>
    </source>
</reference>
<gene>
    <name evidence="3" type="ORF">GWO12_00680</name>
</gene>
<dbReference type="PROSITE" id="PS00079">
    <property type="entry name" value="MULTICOPPER_OXIDASE1"/>
    <property type="match status" value="1"/>
</dbReference>
<evidence type="ECO:0000256" key="1">
    <source>
        <dbReference type="ARBA" id="ARBA00022723"/>
    </source>
</evidence>
<evidence type="ECO:0000259" key="2">
    <source>
        <dbReference type="Pfam" id="PF06525"/>
    </source>
</evidence>
<accession>A0AAE5C9N8</accession>
<dbReference type="Gene3D" id="2.60.40.420">
    <property type="entry name" value="Cupredoxins - blue copper proteins"/>
    <property type="match status" value="1"/>
</dbReference>